<dbReference type="SMART" id="SM00200">
    <property type="entry name" value="SEA"/>
    <property type="match status" value="1"/>
</dbReference>
<dbReference type="Proteomes" id="UP000694888">
    <property type="component" value="Unplaced"/>
</dbReference>
<evidence type="ECO:0000256" key="1">
    <source>
        <dbReference type="ARBA" id="ARBA00004437"/>
    </source>
</evidence>
<protein>
    <submittedName>
        <fullName evidence="15">Mucin-3A</fullName>
    </submittedName>
</protein>
<evidence type="ECO:0000256" key="7">
    <source>
        <dbReference type="ARBA" id="ARBA00022729"/>
    </source>
</evidence>
<keyword evidence="8" id="KW-0677">Repeat</keyword>
<dbReference type="PROSITE" id="PS50024">
    <property type="entry name" value="SEA"/>
    <property type="match status" value="1"/>
</dbReference>
<evidence type="ECO:0000256" key="5">
    <source>
        <dbReference type="ARBA" id="ARBA00022530"/>
    </source>
</evidence>
<keyword evidence="12" id="KW-0812">Transmembrane</keyword>
<feature type="region of interest" description="Disordered" evidence="11">
    <location>
        <begin position="619"/>
        <end position="671"/>
    </location>
</feature>
<comment type="subcellular location">
    <subcellularLocation>
        <location evidence="2">Cell projection</location>
        <location evidence="2">Cilium</location>
        <location evidence="2">Photoreceptor outer segment</location>
    </subcellularLocation>
    <subcellularLocation>
        <location evidence="1">Photoreceptor inner segment</location>
    </subcellularLocation>
    <subcellularLocation>
        <location evidence="3">Secreted</location>
        <location evidence="3">Extracellular space</location>
        <location evidence="3">Extracellular matrix</location>
        <location evidence="3">Interphotoreceptor matrix</location>
    </subcellularLocation>
</comment>
<evidence type="ECO:0000256" key="9">
    <source>
        <dbReference type="ARBA" id="ARBA00023180"/>
    </source>
</evidence>
<feature type="transmembrane region" description="Helical" evidence="12">
    <location>
        <begin position="534"/>
        <end position="559"/>
    </location>
</feature>
<dbReference type="InterPro" id="IPR000082">
    <property type="entry name" value="SEA_dom"/>
</dbReference>
<proteinExistence type="predicted"/>
<evidence type="ECO:0000256" key="10">
    <source>
        <dbReference type="ARBA" id="ARBA00023273"/>
    </source>
</evidence>
<keyword evidence="12" id="KW-1133">Transmembrane helix</keyword>
<dbReference type="SUPFAM" id="SSF82671">
    <property type="entry name" value="SEA domain"/>
    <property type="match status" value="1"/>
</dbReference>
<evidence type="ECO:0000259" key="13">
    <source>
        <dbReference type="PROSITE" id="PS50024"/>
    </source>
</evidence>
<evidence type="ECO:0000256" key="3">
    <source>
        <dbReference type="ARBA" id="ARBA00004593"/>
    </source>
</evidence>
<dbReference type="InterPro" id="IPR039861">
    <property type="entry name" value="IMPG"/>
</dbReference>
<feature type="compositionally biased region" description="Low complexity" evidence="11">
    <location>
        <begin position="35"/>
        <end position="106"/>
    </location>
</feature>
<evidence type="ECO:0000313" key="15">
    <source>
        <dbReference type="RefSeq" id="XP_035827687.1"/>
    </source>
</evidence>
<keyword evidence="7" id="KW-0732">Signal</keyword>
<evidence type="ECO:0000256" key="6">
    <source>
        <dbReference type="ARBA" id="ARBA00022674"/>
    </source>
</evidence>
<feature type="region of interest" description="Disordered" evidence="11">
    <location>
        <begin position="692"/>
        <end position="711"/>
    </location>
</feature>
<feature type="compositionally biased region" description="Polar residues" evidence="11">
    <location>
        <begin position="651"/>
        <end position="661"/>
    </location>
</feature>
<feature type="compositionally biased region" description="Low complexity" evidence="11">
    <location>
        <begin position="114"/>
        <end position="138"/>
    </location>
</feature>
<keyword evidence="9" id="KW-0325">Glycoprotein</keyword>
<feature type="transmembrane region" description="Helical" evidence="12">
    <location>
        <begin position="12"/>
        <end position="32"/>
    </location>
</feature>
<gene>
    <name evidence="15" type="primary">LOC101850357</name>
</gene>
<feature type="compositionally biased region" description="Low complexity" evidence="11">
    <location>
        <begin position="146"/>
        <end position="250"/>
    </location>
</feature>
<evidence type="ECO:0000256" key="8">
    <source>
        <dbReference type="ARBA" id="ARBA00022737"/>
    </source>
</evidence>
<evidence type="ECO:0000313" key="14">
    <source>
        <dbReference type="Proteomes" id="UP000694888"/>
    </source>
</evidence>
<dbReference type="PANTHER" id="PTHR12199">
    <property type="entry name" value="INTERPHOTORECEPTOR MATRIX PROTEOGLYCAN"/>
    <property type="match status" value="1"/>
</dbReference>
<dbReference type="PANTHER" id="PTHR12199:SF5">
    <property type="entry name" value="MUCIN-2-LIKE ISOFORM X1"/>
    <property type="match status" value="1"/>
</dbReference>
<evidence type="ECO:0000256" key="12">
    <source>
        <dbReference type="SAM" id="Phobius"/>
    </source>
</evidence>
<evidence type="ECO:0000256" key="2">
    <source>
        <dbReference type="ARBA" id="ARBA00004504"/>
    </source>
</evidence>
<keyword evidence="5" id="KW-0272">Extracellular matrix</keyword>
<keyword evidence="12" id="KW-0472">Membrane</keyword>
<dbReference type="GeneID" id="101850357"/>
<evidence type="ECO:0000256" key="11">
    <source>
        <dbReference type="SAM" id="MobiDB-lite"/>
    </source>
</evidence>
<feature type="compositionally biased region" description="Low complexity" evidence="11">
    <location>
        <begin position="257"/>
        <end position="273"/>
    </location>
</feature>
<keyword evidence="10" id="KW-0966">Cell projection</keyword>
<organism evidence="14 15">
    <name type="scientific">Aplysia californica</name>
    <name type="common">California sea hare</name>
    <dbReference type="NCBI Taxonomy" id="6500"/>
    <lineage>
        <taxon>Eukaryota</taxon>
        <taxon>Metazoa</taxon>
        <taxon>Spiralia</taxon>
        <taxon>Lophotrochozoa</taxon>
        <taxon>Mollusca</taxon>
        <taxon>Gastropoda</taxon>
        <taxon>Heterobranchia</taxon>
        <taxon>Euthyneura</taxon>
        <taxon>Tectipleura</taxon>
        <taxon>Aplysiida</taxon>
        <taxon>Aplysioidea</taxon>
        <taxon>Aplysiidae</taxon>
        <taxon>Aplysia</taxon>
    </lineage>
</organism>
<keyword evidence="6" id="KW-0358">Heparin-binding</keyword>
<accession>A0ABM1VZ44</accession>
<feature type="region of interest" description="Disordered" evidence="11">
    <location>
        <begin position="34"/>
        <end position="316"/>
    </location>
</feature>
<dbReference type="Pfam" id="PF01390">
    <property type="entry name" value="SEA"/>
    <property type="match status" value="1"/>
</dbReference>
<dbReference type="RefSeq" id="XP_035827687.1">
    <property type="nucleotide sequence ID" value="XM_035971794.1"/>
</dbReference>
<evidence type="ECO:0000256" key="4">
    <source>
        <dbReference type="ARBA" id="ARBA00022525"/>
    </source>
</evidence>
<feature type="compositionally biased region" description="Polar residues" evidence="11">
    <location>
        <begin position="274"/>
        <end position="301"/>
    </location>
</feature>
<sequence length="767" mass="83071">MLIINMRTENNTFKVMCYILVMISLSVITNSITASSNVSRPPTNSPNSSISSLRSSKILTSPTSNIPTSPTSNIPTSPTSNIPTSPTSNIPTSPTSNLPTSLTSNIPTSPTSNLPISPTSNIPTSPTSNLPTSLTSNIPTSPTSNLPISPTSNIPTSPTSNLPTSPTSNIPTSPISNLPTSPTSNIPTSPTSNIPTSPTSNLPTSPTSNTPTSSTSNIPTSPTSNIPTSPTSNIPTSPTSNIPTSPTSNIPTPPTSNIPTSPTSNIPTSPTLNMTSHMSKSPTPNTTASPTLDTSTPNAPASRSHRPLTHSTVLPTVPPSYAVRKEDAIIQLSTSIEFNTKFTKDLTQKDSEKYKVLEKDYTEKLRGAYNETLGFKDIIINGFRNGSIIVDYDVQYEAEKLIHDQGEPDEDSLNRTLQSANVKLSKLDSVNSIYLSDQYEAFVKAATEKVKKVKGDLCAAEDVCPEAFICVNGTSDYPSCQHKCNGHHCYNGGYCVLDTAQTPLCRCPRQGTKFYSGDKCQQSAEQLWLSRDTIIAICASVGSCLLLLLLVVSVCLLRARASKRRRTKKDDNASEQSYLSMKDFEDGLKAPYMGEFAKQSRVNPSYSFGMDDAPTFSMPSTAAAPTRNSYVSEGADLRRVSRDSRHMRSSLELSHTRTNATGRPESLEMSRTNKYSTPAWLADDVERNPDYSVSAAEDKRRANAASSNPYSEIADTDSTAIMYQPTRLSHQPRSEDSLTPDDRVYDYSRENVFALQRPKLSEKKRQI</sequence>
<keyword evidence="4" id="KW-0964">Secreted</keyword>
<dbReference type="InterPro" id="IPR036364">
    <property type="entry name" value="SEA_dom_sf"/>
</dbReference>
<feature type="compositionally biased region" description="Basic and acidic residues" evidence="11">
    <location>
        <begin position="635"/>
        <end position="646"/>
    </location>
</feature>
<dbReference type="Gene3D" id="3.30.70.960">
    <property type="entry name" value="SEA domain"/>
    <property type="match status" value="1"/>
</dbReference>
<name>A0ABM1VZ44_APLCA</name>
<reference evidence="15" key="1">
    <citation type="submission" date="2025-08" db="UniProtKB">
        <authorList>
            <consortium name="RefSeq"/>
        </authorList>
    </citation>
    <scope>IDENTIFICATION</scope>
</reference>
<keyword evidence="14" id="KW-1185">Reference proteome</keyword>
<feature type="domain" description="SEA" evidence="13">
    <location>
        <begin position="326"/>
        <end position="440"/>
    </location>
</feature>